<evidence type="ECO:0000256" key="1">
    <source>
        <dbReference type="SAM" id="MobiDB-lite"/>
    </source>
</evidence>
<gene>
    <name evidence="2" type="ORF">SAMN05421507_11814</name>
</gene>
<evidence type="ECO:0000313" key="2">
    <source>
        <dbReference type="EMBL" id="SDP87505.1"/>
    </source>
</evidence>
<feature type="region of interest" description="Disordered" evidence="1">
    <location>
        <begin position="167"/>
        <end position="246"/>
    </location>
</feature>
<feature type="compositionally biased region" description="Basic and acidic residues" evidence="1">
    <location>
        <begin position="64"/>
        <end position="76"/>
    </location>
</feature>
<keyword evidence="3" id="KW-1185">Reference proteome</keyword>
<feature type="compositionally biased region" description="Basic and acidic residues" evidence="1">
    <location>
        <begin position="185"/>
        <end position="196"/>
    </location>
</feature>
<sequence length="246" mass="27045">MCAEPRRSPRTALRRSAPWTFVVLAVDGPAELPQADVDRDDRHGPGRRDGVQAGTCQRPHRRGRAPERGRGVEPAHRQPVAQDHVRARTAGRTTRPHRDDGVGPQNRHPRAVLPLETDQRAEAHAPGDAQRHVEDVHRATPLEFRGARHTPELERARCGDLRGLLTPGTCRSPGFLCPVPGVDGGDPRGSRPRNWDARLTPSGSSRARTPAGARSRPEAPSGCRRASPSRRATPPRRRRRCTCPTP</sequence>
<dbReference type="Proteomes" id="UP000199691">
    <property type="component" value="Unassembled WGS sequence"/>
</dbReference>
<organism evidence="2 3">
    <name type="scientific">Lentzea jiangxiensis</name>
    <dbReference type="NCBI Taxonomy" id="641025"/>
    <lineage>
        <taxon>Bacteria</taxon>
        <taxon>Bacillati</taxon>
        <taxon>Actinomycetota</taxon>
        <taxon>Actinomycetes</taxon>
        <taxon>Pseudonocardiales</taxon>
        <taxon>Pseudonocardiaceae</taxon>
        <taxon>Lentzea</taxon>
    </lineage>
</organism>
<feature type="compositionally biased region" description="Basic and acidic residues" evidence="1">
    <location>
        <begin position="36"/>
        <end position="50"/>
    </location>
</feature>
<accession>A0A1H0WAM9</accession>
<evidence type="ECO:0000313" key="3">
    <source>
        <dbReference type="Proteomes" id="UP000199691"/>
    </source>
</evidence>
<reference evidence="3" key="1">
    <citation type="submission" date="2016-10" db="EMBL/GenBank/DDBJ databases">
        <authorList>
            <person name="Varghese N."/>
            <person name="Submissions S."/>
        </authorList>
    </citation>
    <scope>NUCLEOTIDE SEQUENCE [LARGE SCALE GENOMIC DNA]</scope>
    <source>
        <strain evidence="3">CGMCC 4.6609</strain>
    </source>
</reference>
<dbReference type="AlphaFoldDB" id="A0A1H0WAM9"/>
<protein>
    <submittedName>
        <fullName evidence="2">Uncharacterized protein</fullName>
    </submittedName>
</protein>
<proteinExistence type="predicted"/>
<dbReference type="EMBL" id="FNIX01000018">
    <property type="protein sequence ID" value="SDP87505.1"/>
    <property type="molecule type" value="Genomic_DNA"/>
</dbReference>
<feature type="compositionally biased region" description="Low complexity" evidence="1">
    <location>
        <begin position="223"/>
        <end position="232"/>
    </location>
</feature>
<feature type="region of interest" description="Disordered" evidence="1">
    <location>
        <begin position="28"/>
        <end position="155"/>
    </location>
</feature>
<name>A0A1H0WAM9_9PSEU</name>
<feature type="compositionally biased region" description="Basic residues" evidence="1">
    <location>
        <begin position="233"/>
        <end position="246"/>
    </location>
</feature>
<feature type="compositionally biased region" description="Basic and acidic residues" evidence="1">
    <location>
        <begin position="117"/>
        <end position="155"/>
    </location>
</feature>